<reference evidence="3 6" key="1">
    <citation type="submission" date="2015-10" db="EMBL/GenBank/DDBJ databases">
        <title>Genome analyses suggest a sexual origin of heterokaryosis in a supposedly ancient asexual fungus.</title>
        <authorList>
            <person name="Ropars J."/>
            <person name="Sedzielewska K."/>
            <person name="Noel J."/>
            <person name="Charron P."/>
            <person name="Farinelli L."/>
            <person name="Marton T."/>
            <person name="Kruger M."/>
            <person name="Pelin A."/>
            <person name="Brachmann A."/>
            <person name="Corradi N."/>
        </authorList>
    </citation>
    <scope>NUCLEOTIDE SEQUENCE [LARGE SCALE GENOMIC DNA]</scope>
    <source>
        <strain evidence="3 6">A4</strain>
        <strain evidence="1 5">A5</strain>
    </source>
</reference>
<dbReference type="VEuPathDB" id="FungiDB:RhiirA1_421814"/>
<accession>A0A2I1GI94</accession>
<dbReference type="EMBL" id="LLXI01000447">
    <property type="protein sequence ID" value="PKY46343.1"/>
    <property type="molecule type" value="Genomic_DNA"/>
</dbReference>
<sequence>MAQICRNLNRLTINNCSQDLPGLISLIDAQKNLKNVSLYPAHKKGTCKELSKALARKGSMINNLYLGPIGSISPSFLTSLINLKGITIYEGDDIRKEIVDFQRYLAISQFPDLQYISIVGLSCFKELAQLIEKTRGSISEISLFTFNRFAENTGLFIKAIANNCPKIKSLPIYLRSEDFIHVKSLLLNCKY</sequence>
<organism evidence="3 6">
    <name type="scientific">Rhizophagus irregularis</name>
    <dbReference type="NCBI Taxonomy" id="588596"/>
    <lineage>
        <taxon>Eukaryota</taxon>
        <taxon>Fungi</taxon>
        <taxon>Fungi incertae sedis</taxon>
        <taxon>Mucoromycota</taxon>
        <taxon>Glomeromycotina</taxon>
        <taxon>Glomeromycetes</taxon>
        <taxon>Glomerales</taxon>
        <taxon>Glomeraceae</taxon>
        <taxon>Rhizophagus</taxon>
    </lineage>
</organism>
<dbReference type="EMBL" id="LLXH01000656">
    <property type="protein sequence ID" value="PKC64223.1"/>
    <property type="molecule type" value="Genomic_DNA"/>
</dbReference>
<dbReference type="Proteomes" id="UP000232688">
    <property type="component" value="Unassembled WGS sequence"/>
</dbReference>
<keyword evidence="6" id="KW-1185">Reference proteome</keyword>
<reference evidence="2 4" key="3">
    <citation type="submission" date="2017-10" db="EMBL/GenBank/DDBJ databases">
        <title>Extensive intraspecific genome diversity in a model arbuscular mycorrhizal fungus.</title>
        <authorList>
            <person name="Chen E.C.H."/>
            <person name="Morin E."/>
            <person name="Baudet D."/>
            <person name="Noel J."/>
            <person name="Ndikumana S."/>
            <person name="Charron P."/>
            <person name="St-Onge C."/>
            <person name="Giorgi J."/>
            <person name="Grigoriev I.V."/>
            <person name="Roux C."/>
            <person name="Martin F.M."/>
            <person name="Corradi N."/>
        </authorList>
    </citation>
    <scope>NUCLEOTIDE SEQUENCE [LARGE SCALE GENOMIC DNA]</scope>
    <source>
        <strain evidence="2 4">A1</strain>
    </source>
</reference>
<evidence type="ECO:0000313" key="5">
    <source>
        <dbReference type="Proteomes" id="UP000232722"/>
    </source>
</evidence>
<evidence type="ECO:0000313" key="1">
    <source>
        <dbReference type="EMBL" id="PKC11003.1"/>
    </source>
</evidence>
<dbReference type="Gene3D" id="3.80.10.10">
    <property type="entry name" value="Ribonuclease Inhibitor"/>
    <property type="match status" value="1"/>
</dbReference>
<evidence type="ECO:0008006" key="7">
    <source>
        <dbReference type="Google" id="ProtNLM"/>
    </source>
</evidence>
<dbReference type="Proteomes" id="UP000234323">
    <property type="component" value="Unassembled WGS sequence"/>
</dbReference>
<evidence type="ECO:0000313" key="6">
    <source>
        <dbReference type="Proteomes" id="UP000234323"/>
    </source>
</evidence>
<dbReference type="InterPro" id="IPR032675">
    <property type="entry name" value="LRR_dom_sf"/>
</dbReference>
<evidence type="ECO:0000313" key="4">
    <source>
        <dbReference type="Proteomes" id="UP000232688"/>
    </source>
</evidence>
<dbReference type="OrthoDB" id="2328612at2759"/>
<name>A0A2I1GI94_9GLOM</name>
<comment type="caution">
    <text evidence="3">The sequence shown here is derived from an EMBL/GenBank/DDBJ whole genome shotgun (WGS) entry which is preliminary data.</text>
</comment>
<evidence type="ECO:0000313" key="3">
    <source>
        <dbReference type="EMBL" id="PKY46343.1"/>
    </source>
</evidence>
<dbReference type="AlphaFoldDB" id="A0A2I1GI94"/>
<proteinExistence type="predicted"/>
<dbReference type="Proteomes" id="UP000232722">
    <property type="component" value="Unassembled WGS sequence"/>
</dbReference>
<evidence type="ECO:0000313" key="2">
    <source>
        <dbReference type="EMBL" id="PKC64223.1"/>
    </source>
</evidence>
<feature type="non-terminal residue" evidence="3">
    <location>
        <position position="191"/>
    </location>
</feature>
<reference evidence="2 4" key="4">
    <citation type="submission" date="2017-10" db="EMBL/GenBank/DDBJ databases">
        <title>Genome analyses suggest a sexual origin of heterokaryosis in a supposedly ancient asexual fungus.</title>
        <authorList>
            <person name="Corradi N."/>
            <person name="Sedzielewska K."/>
            <person name="Noel J."/>
            <person name="Charron P."/>
            <person name="Farinelli L."/>
            <person name="Marton T."/>
            <person name="Kruger M."/>
            <person name="Pelin A."/>
            <person name="Brachmann A."/>
            <person name="Corradi N."/>
        </authorList>
    </citation>
    <scope>NUCLEOTIDE SEQUENCE [LARGE SCALE GENOMIC DNA]</scope>
    <source>
        <strain evidence="2 4">A1</strain>
    </source>
</reference>
<dbReference type="EMBL" id="LLXJ01000342">
    <property type="protein sequence ID" value="PKC11003.1"/>
    <property type="molecule type" value="Genomic_DNA"/>
</dbReference>
<protein>
    <recommendedName>
        <fullName evidence="7">RNI-like protein</fullName>
    </recommendedName>
</protein>
<gene>
    <name evidence="2" type="ORF">RhiirA1_421814</name>
    <name evidence="3" type="ORF">RhiirA4_402361</name>
    <name evidence="1" type="ORF">RhiirA5_354759</name>
</gene>
<reference evidence="1 5" key="2">
    <citation type="submission" date="2017-09" db="EMBL/GenBank/DDBJ databases">
        <title>Extensive intraspecific genome diversity in a model arbuscular mycorrhizal fungus.</title>
        <authorList>
            <person name="Chen E.C."/>
            <person name="Morin E."/>
            <person name="Beaudet D."/>
            <person name="Noel J."/>
            <person name="Ndikumana S."/>
            <person name="Charron P."/>
            <person name="St-Onge C."/>
            <person name="Giorgi J."/>
            <person name="Grigoriev I.V."/>
            <person name="Roux C."/>
            <person name="Martin F.M."/>
            <person name="Corradi N."/>
        </authorList>
    </citation>
    <scope>NUCLEOTIDE SEQUENCE [LARGE SCALE GENOMIC DNA]</scope>
    <source>
        <strain evidence="1 5">A5</strain>
    </source>
</reference>